<dbReference type="PIRSF" id="PIRSF006060">
    <property type="entry name" value="AA_transporter"/>
    <property type="match status" value="1"/>
</dbReference>
<feature type="transmembrane region" description="Helical" evidence="5">
    <location>
        <begin position="125"/>
        <end position="147"/>
    </location>
</feature>
<feature type="transmembrane region" description="Helical" evidence="5">
    <location>
        <begin position="187"/>
        <end position="205"/>
    </location>
</feature>
<keyword evidence="8" id="KW-1185">Reference proteome</keyword>
<feature type="transmembrane region" description="Helical" evidence="5">
    <location>
        <begin position="317"/>
        <end position="338"/>
    </location>
</feature>
<dbReference type="InterPro" id="IPR050524">
    <property type="entry name" value="APC_YAT"/>
</dbReference>
<keyword evidence="4 5" id="KW-0472">Membrane</keyword>
<evidence type="ECO:0000256" key="4">
    <source>
        <dbReference type="ARBA" id="ARBA00023136"/>
    </source>
</evidence>
<dbReference type="InterPro" id="IPR004841">
    <property type="entry name" value="AA-permease/SLC12A_dom"/>
</dbReference>
<evidence type="ECO:0000313" key="8">
    <source>
        <dbReference type="Proteomes" id="UP001562354"/>
    </source>
</evidence>
<dbReference type="GeneID" id="95975807"/>
<dbReference type="RefSeq" id="XP_069201458.1">
    <property type="nucleotide sequence ID" value="XM_069341381.1"/>
</dbReference>
<name>A0ABR3PGE1_9PEZI</name>
<feature type="transmembrane region" description="Helical" evidence="5">
    <location>
        <begin position="479"/>
        <end position="497"/>
    </location>
</feature>
<dbReference type="Pfam" id="PF00324">
    <property type="entry name" value="AA_permease"/>
    <property type="match status" value="1"/>
</dbReference>
<feature type="transmembrane region" description="Helical" evidence="5">
    <location>
        <begin position="153"/>
        <end position="175"/>
    </location>
</feature>
<comment type="caution">
    <text evidence="7">The sequence shown here is derived from an EMBL/GenBank/DDBJ whole genome shotgun (WGS) entry which is preliminary data.</text>
</comment>
<evidence type="ECO:0000313" key="7">
    <source>
        <dbReference type="EMBL" id="KAL1305184.1"/>
    </source>
</evidence>
<evidence type="ECO:0000256" key="3">
    <source>
        <dbReference type="ARBA" id="ARBA00022989"/>
    </source>
</evidence>
<gene>
    <name evidence="7" type="ORF">AAFC00_002105</name>
</gene>
<feature type="domain" description="Amino acid permease/ SLC12A" evidence="6">
    <location>
        <begin position="44"/>
        <end position="506"/>
    </location>
</feature>
<accession>A0ABR3PGE1</accession>
<evidence type="ECO:0000256" key="5">
    <source>
        <dbReference type="SAM" id="Phobius"/>
    </source>
</evidence>
<evidence type="ECO:0000256" key="1">
    <source>
        <dbReference type="ARBA" id="ARBA00004141"/>
    </source>
</evidence>
<evidence type="ECO:0000256" key="2">
    <source>
        <dbReference type="ARBA" id="ARBA00022692"/>
    </source>
</evidence>
<feature type="transmembrane region" description="Helical" evidence="5">
    <location>
        <begin position="46"/>
        <end position="68"/>
    </location>
</feature>
<proteinExistence type="predicted"/>
<keyword evidence="3 5" id="KW-1133">Transmembrane helix</keyword>
<dbReference type="EMBL" id="JBFMKM010000007">
    <property type="protein sequence ID" value="KAL1305184.1"/>
    <property type="molecule type" value="Genomic_DNA"/>
</dbReference>
<feature type="transmembrane region" description="Helical" evidence="5">
    <location>
        <begin position="406"/>
        <end position="429"/>
    </location>
</feature>
<feature type="transmembrane region" description="Helical" evidence="5">
    <location>
        <begin position="74"/>
        <end position="92"/>
    </location>
</feature>
<evidence type="ECO:0000259" key="6">
    <source>
        <dbReference type="Pfam" id="PF00324"/>
    </source>
</evidence>
<protein>
    <recommendedName>
        <fullName evidence="6">Amino acid permease/ SLC12A domain-containing protein</fullName>
    </recommendedName>
</protein>
<sequence>MEGVKDYDVKEFPEATVSLSKDIGDVENAGPRETTKRGLKSRQVQFLALGGAIGTGLFIGTGSTLSVVGPAPLLMGYIFMSFVVYGIMNVLAEMTTYIPLEGLSVPYFINRFVDPSLAFATGWNYWYTLAMLLATEVTAASIIIQYWTTTVNVAVWITIVLIVILLLNIIAVSVFGEAEFWFASIKILAILGLIILGVVLFFGGGPNHDRLGFRYWQHPGAFNPFIVEGNAGRFLAFWYSFIKSGFAFIMSPELITTAAGEAENPRRNIPKAADRFIYRLFAFYVLGTLVIGVTVAYNDPALMSAVANGTGAGASPFVVAIQNAGIGGLNHVINAAILTSAWSSGNSWLFAGSRMLYSLACTDQAPKVFRRCNKKGVPYVAVLFTWAIGLLAYLNVSNSGASVFNWFTNITTISGFIAWIVVLITYLRFRKALIFNNMLDALPYKTPLQPYTAWFSLIVMIILTLTNGFYVFVPSRWNVSDFLVAYITLPIFLVLYLGHKAWFKTPWAIGVQDIDVWTGKEAADAAERDYVITVPSTWYEKVWDWIA</sequence>
<organism evidence="7 8">
    <name type="scientific">Neodothiora populina</name>
    <dbReference type="NCBI Taxonomy" id="2781224"/>
    <lineage>
        <taxon>Eukaryota</taxon>
        <taxon>Fungi</taxon>
        <taxon>Dikarya</taxon>
        <taxon>Ascomycota</taxon>
        <taxon>Pezizomycotina</taxon>
        <taxon>Dothideomycetes</taxon>
        <taxon>Dothideomycetidae</taxon>
        <taxon>Dothideales</taxon>
        <taxon>Dothioraceae</taxon>
        <taxon>Neodothiora</taxon>
    </lineage>
</organism>
<keyword evidence="2 5" id="KW-0812">Transmembrane</keyword>
<comment type="subcellular location">
    <subcellularLocation>
        <location evidence="1">Membrane</location>
        <topology evidence="1">Multi-pass membrane protein</topology>
    </subcellularLocation>
</comment>
<feature type="transmembrane region" description="Helical" evidence="5">
    <location>
        <begin position="450"/>
        <end position="473"/>
    </location>
</feature>
<reference evidence="7 8" key="1">
    <citation type="submission" date="2024-07" db="EMBL/GenBank/DDBJ databases">
        <title>Draft sequence of the Neodothiora populina.</title>
        <authorList>
            <person name="Drown D.D."/>
            <person name="Schuette U.S."/>
            <person name="Buechlein A.B."/>
            <person name="Rusch D.R."/>
            <person name="Winton L.W."/>
            <person name="Adams G.A."/>
        </authorList>
    </citation>
    <scope>NUCLEOTIDE SEQUENCE [LARGE SCALE GENOMIC DNA]</scope>
    <source>
        <strain evidence="7 8">CPC 39397</strain>
    </source>
</reference>
<dbReference type="PANTHER" id="PTHR43341">
    <property type="entry name" value="AMINO ACID PERMEASE"/>
    <property type="match status" value="1"/>
</dbReference>
<dbReference type="Proteomes" id="UP001562354">
    <property type="component" value="Unassembled WGS sequence"/>
</dbReference>
<feature type="transmembrane region" description="Helical" evidence="5">
    <location>
        <begin position="236"/>
        <end position="255"/>
    </location>
</feature>
<dbReference type="Gene3D" id="1.20.1740.10">
    <property type="entry name" value="Amino acid/polyamine transporter I"/>
    <property type="match status" value="1"/>
</dbReference>
<feature type="transmembrane region" description="Helical" evidence="5">
    <location>
        <begin position="376"/>
        <end position="394"/>
    </location>
</feature>
<feature type="transmembrane region" description="Helical" evidence="5">
    <location>
        <begin position="276"/>
        <end position="297"/>
    </location>
</feature>
<dbReference type="PANTHER" id="PTHR43341:SF36">
    <property type="entry name" value="PROLINE-SPECIFIC PERMEASE"/>
    <property type="match status" value="1"/>
</dbReference>